<keyword evidence="2" id="KW-0479">Metal-binding</keyword>
<evidence type="ECO:0000256" key="2">
    <source>
        <dbReference type="ARBA" id="ARBA00022723"/>
    </source>
</evidence>
<feature type="region of interest" description="Disordered" evidence="6">
    <location>
        <begin position="707"/>
        <end position="775"/>
    </location>
</feature>
<evidence type="ECO:0000256" key="6">
    <source>
        <dbReference type="SAM" id="MobiDB-lite"/>
    </source>
</evidence>
<keyword evidence="3" id="KW-0805">Transcription regulation</keyword>
<dbReference type="PANTHER" id="PTHR47338">
    <property type="entry name" value="ZN(II)2CYS6 TRANSCRIPTION FACTOR (EUROFUNG)-RELATED"/>
    <property type="match status" value="1"/>
</dbReference>
<keyword evidence="5" id="KW-0539">Nucleus</keyword>
<dbReference type="EMBL" id="CABFNP030000799">
    <property type="protein sequence ID" value="CAI6087606.1"/>
    <property type="molecule type" value="Genomic_DNA"/>
</dbReference>
<dbReference type="InterPro" id="IPR050815">
    <property type="entry name" value="TF_fung"/>
</dbReference>
<feature type="compositionally biased region" description="Polar residues" evidence="6">
    <location>
        <begin position="739"/>
        <end position="775"/>
    </location>
</feature>
<feature type="compositionally biased region" description="Polar residues" evidence="6">
    <location>
        <begin position="715"/>
        <end position="725"/>
    </location>
</feature>
<accession>A0AA35LZJ7</accession>
<protein>
    <recommendedName>
        <fullName evidence="7">Xylanolytic transcriptional activator regulatory domain-containing protein</fullName>
    </recommendedName>
</protein>
<dbReference type="GO" id="GO:0006351">
    <property type="term" value="P:DNA-templated transcription"/>
    <property type="evidence" value="ECO:0007669"/>
    <property type="project" value="InterPro"/>
</dbReference>
<dbReference type="InterPro" id="IPR007219">
    <property type="entry name" value="XnlR_reg_dom"/>
</dbReference>
<dbReference type="AlphaFoldDB" id="A0AA35LZJ7"/>
<proteinExistence type="predicted"/>
<dbReference type="CDD" id="cd12148">
    <property type="entry name" value="fungal_TF_MHR"/>
    <property type="match status" value="1"/>
</dbReference>
<evidence type="ECO:0000259" key="7">
    <source>
        <dbReference type="Pfam" id="PF04082"/>
    </source>
</evidence>
<dbReference type="GO" id="GO:0003677">
    <property type="term" value="F:DNA binding"/>
    <property type="evidence" value="ECO:0007669"/>
    <property type="project" value="InterPro"/>
</dbReference>
<feature type="compositionally biased region" description="Low complexity" evidence="6">
    <location>
        <begin position="432"/>
        <end position="441"/>
    </location>
</feature>
<feature type="domain" description="Xylanolytic transcriptional activator regulatory" evidence="7">
    <location>
        <begin position="210"/>
        <end position="393"/>
    </location>
</feature>
<name>A0AA35LZJ7_9HYPO</name>
<evidence type="ECO:0000256" key="3">
    <source>
        <dbReference type="ARBA" id="ARBA00023015"/>
    </source>
</evidence>
<comment type="caution">
    <text evidence="8">The sequence shown here is derived from an EMBL/GenBank/DDBJ whole genome shotgun (WGS) entry which is preliminary data.</text>
</comment>
<dbReference type="Pfam" id="PF04082">
    <property type="entry name" value="Fungal_trans"/>
    <property type="match status" value="1"/>
</dbReference>
<gene>
    <name evidence="8" type="ORF">CCHLO57077_00008193</name>
</gene>
<feature type="region of interest" description="Disordered" evidence="6">
    <location>
        <begin position="408"/>
        <end position="441"/>
    </location>
</feature>
<dbReference type="GO" id="GO:0000981">
    <property type="term" value="F:DNA-binding transcription factor activity, RNA polymerase II-specific"/>
    <property type="evidence" value="ECO:0007669"/>
    <property type="project" value="InterPro"/>
</dbReference>
<evidence type="ECO:0000256" key="1">
    <source>
        <dbReference type="ARBA" id="ARBA00004123"/>
    </source>
</evidence>
<dbReference type="GO" id="GO:0005634">
    <property type="term" value="C:nucleus"/>
    <property type="evidence" value="ECO:0007669"/>
    <property type="project" value="UniProtKB-SubCell"/>
</dbReference>
<feature type="region of interest" description="Disordered" evidence="6">
    <location>
        <begin position="153"/>
        <end position="172"/>
    </location>
</feature>
<evidence type="ECO:0000256" key="4">
    <source>
        <dbReference type="ARBA" id="ARBA00023163"/>
    </source>
</evidence>
<keyword evidence="4" id="KW-0804">Transcription</keyword>
<sequence>MRQSTRRSLRVRNVVAGSKNAREVIRRVRIVSDKIDHCNASENILILEDIPCVYDARKNKPGLKVGAVEALSKRVAVLNAVGGQLTLNNPNTDALEQSFHDREQQEKALRDTVHGGLSENTAQLIGAVTALVSEIQGITAKRSQPAGLVPINSITPRDAGNHDAVEQSHAPKRRRVSIYQCVSPASSRSQPRLDMSEDQISYDLIDEAVDSYFAKVFYWIPLIHRSRFKDQIKLAEGRRRLSVVIDAILIATLRFVDRHKHSLSEEDILRLTTEKRKSVLIAAMDNLSIENLQALVILAFTDIGHGTPNRSWSIIGSMTRTAEYLQLTTEESQRNKTGTRRLSPLPATDDWVEQEERRRIFWNIFALDRWDAIIDTSKINLKLPANGSYWYAEEPVGCPYFNIGDRPGVEKTDKSSTHPSDQCRSDIPGDAGSPVLSSESSGGSWLGGFAYYIEASEYLRRISTFVLHQDVNFANQKDVRSWLTRFKELDLQLVHWKMFLPRKWSDPNRAPNTSTGPRDLDHNMTLAHVTHNTSMILLHHRIAFPPAGWCQNVPLPSACSAETCRLAATKTSNIMEKWLSICPDEIIVAPQMALCTFISARVLILHWRNDNKKLDPEFWVLVRSLEHMSRRWGGPRTGSVKLPPNLAGKYAINLRNLYEKCMSHPGLEINLIDYQDDLLCSGASYTPNDIADRNTRQTYNLGISDAESSHAAPSVPSNIGSTPFDNATGRLVPSAHLQDVSSGRAPSSSTIHLPLATSSTNENTHITVGNGSSYSMDAASPYPPEDLMEISQALMDQRFSEMDRIITLDDSFFEAAALAPNMPLLPMSEWSAEDINGQYYPNGGRSM</sequence>
<dbReference type="PANTHER" id="PTHR47338:SF23">
    <property type="entry name" value="ZN(II)2CYS6 TRANSCRIPTION FACTOR (EUROFUNG)"/>
    <property type="match status" value="1"/>
</dbReference>
<evidence type="ECO:0000256" key="5">
    <source>
        <dbReference type="ARBA" id="ARBA00023242"/>
    </source>
</evidence>
<feature type="compositionally biased region" description="Basic and acidic residues" evidence="6">
    <location>
        <begin position="408"/>
        <end position="424"/>
    </location>
</feature>
<comment type="subcellular location">
    <subcellularLocation>
        <location evidence="1">Nucleus</location>
    </subcellularLocation>
</comment>
<dbReference type="Proteomes" id="UP001160390">
    <property type="component" value="Unassembled WGS sequence"/>
</dbReference>
<reference evidence="8" key="1">
    <citation type="submission" date="2023-01" db="EMBL/GenBank/DDBJ databases">
        <authorList>
            <person name="Piombo E."/>
        </authorList>
    </citation>
    <scope>NUCLEOTIDE SEQUENCE</scope>
</reference>
<organism evidence="8 9">
    <name type="scientific">Clonostachys chloroleuca</name>
    <dbReference type="NCBI Taxonomy" id="1926264"/>
    <lineage>
        <taxon>Eukaryota</taxon>
        <taxon>Fungi</taxon>
        <taxon>Dikarya</taxon>
        <taxon>Ascomycota</taxon>
        <taxon>Pezizomycotina</taxon>
        <taxon>Sordariomycetes</taxon>
        <taxon>Hypocreomycetidae</taxon>
        <taxon>Hypocreales</taxon>
        <taxon>Bionectriaceae</taxon>
        <taxon>Clonostachys</taxon>
    </lineage>
</organism>
<evidence type="ECO:0000313" key="9">
    <source>
        <dbReference type="Proteomes" id="UP001160390"/>
    </source>
</evidence>
<keyword evidence="9" id="KW-1185">Reference proteome</keyword>
<evidence type="ECO:0000313" key="8">
    <source>
        <dbReference type="EMBL" id="CAI6087606.1"/>
    </source>
</evidence>
<dbReference type="GO" id="GO:0008270">
    <property type="term" value="F:zinc ion binding"/>
    <property type="evidence" value="ECO:0007669"/>
    <property type="project" value="InterPro"/>
</dbReference>